<dbReference type="InterPro" id="IPR036638">
    <property type="entry name" value="HLH_DNA-bd_sf"/>
</dbReference>
<dbReference type="STRING" id="6832.A0A553PLM9"/>
<dbReference type="GO" id="GO:0070888">
    <property type="term" value="F:E-box binding"/>
    <property type="evidence" value="ECO:0007669"/>
    <property type="project" value="TreeGrafter"/>
</dbReference>
<reference evidence="3 4" key="1">
    <citation type="journal article" date="2018" name="Nat. Ecol. Evol.">
        <title>Genomic signatures of mitonuclear coevolution across populations of Tigriopus californicus.</title>
        <authorList>
            <person name="Barreto F.S."/>
            <person name="Watson E.T."/>
            <person name="Lima T.G."/>
            <person name="Willett C.S."/>
            <person name="Edmands S."/>
            <person name="Li W."/>
            <person name="Burton R.S."/>
        </authorList>
    </citation>
    <scope>NUCLEOTIDE SEQUENCE [LARGE SCALE GENOMIC DNA]</scope>
    <source>
        <strain evidence="3 4">San Diego</strain>
    </source>
</reference>
<proteinExistence type="predicted"/>
<dbReference type="InterPro" id="IPR050359">
    <property type="entry name" value="bHLH_transcription_factors"/>
</dbReference>
<dbReference type="GO" id="GO:0003700">
    <property type="term" value="F:DNA-binding transcription factor activity"/>
    <property type="evidence" value="ECO:0007669"/>
    <property type="project" value="TreeGrafter"/>
</dbReference>
<feature type="domain" description="BHLH" evidence="2">
    <location>
        <begin position="59"/>
        <end position="115"/>
    </location>
</feature>
<feature type="compositionally biased region" description="Basic residues" evidence="1">
    <location>
        <begin position="155"/>
        <end position="165"/>
    </location>
</feature>
<dbReference type="PANTHER" id="PTHR19290:SF147">
    <property type="entry name" value="HELIX-LOOP-HELIX PROTEIN DELILAH"/>
    <property type="match status" value="1"/>
</dbReference>
<dbReference type="GO" id="GO:0009653">
    <property type="term" value="P:anatomical structure morphogenesis"/>
    <property type="evidence" value="ECO:0007669"/>
    <property type="project" value="TreeGrafter"/>
</dbReference>
<protein>
    <recommendedName>
        <fullName evidence="2">BHLH domain-containing protein</fullName>
    </recommendedName>
</protein>
<dbReference type="InterPro" id="IPR011598">
    <property type="entry name" value="bHLH_dom"/>
</dbReference>
<feature type="region of interest" description="Disordered" evidence="1">
    <location>
        <begin position="138"/>
        <end position="194"/>
    </location>
</feature>
<dbReference type="SMART" id="SM00353">
    <property type="entry name" value="HLH"/>
    <property type="match status" value="1"/>
</dbReference>
<dbReference type="SUPFAM" id="SSF47459">
    <property type="entry name" value="HLH, helix-loop-helix DNA-binding domain"/>
    <property type="match status" value="1"/>
</dbReference>
<dbReference type="Proteomes" id="UP000318571">
    <property type="component" value="Chromosome 11"/>
</dbReference>
<dbReference type="AlphaFoldDB" id="A0A553PLM9"/>
<dbReference type="GO" id="GO:0046983">
    <property type="term" value="F:protein dimerization activity"/>
    <property type="evidence" value="ECO:0007669"/>
    <property type="project" value="InterPro"/>
</dbReference>
<dbReference type="Gene3D" id="4.10.280.10">
    <property type="entry name" value="Helix-loop-helix DNA-binding domain"/>
    <property type="match status" value="1"/>
</dbReference>
<evidence type="ECO:0000313" key="4">
    <source>
        <dbReference type="Proteomes" id="UP000318571"/>
    </source>
</evidence>
<comment type="caution">
    <text evidence="3">The sequence shown here is derived from an EMBL/GenBank/DDBJ whole genome shotgun (WGS) entry which is preliminary data.</text>
</comment>
<keyword evidence="4" id="KW-1185">Reference proteome</keyword>
<dbReference type="PANTHER" id="PTHR19290">
    <property type="entry name" value="BASIC HELIX-LOOP-HELIX PROTEIN NEUROGENIN-RELATED"/>
    <property type="match status" value="1"/>
</dbReference>
<dbReference type="EMBL" id="VCGU01000003">
    <property type="protein sequence ID" value="TRY78587.1"/>
    <property type="molecule type" value="Genomic_DNA"/>
</dbReference>
<dbReference type="OrthoDB" id="10039134at2759"/>
<gene>
    <name evidence="3" type="ORF">TCAL_04996</name>
</gene>
<feature type="region of interest" description="Disordered" evidence="1">
    <location>
        <begin position="1"/>
        <end position="71"/>
    </location>
</feature>
<evidence type="ECO:0000313" key="3">
    <source>
        <dbReference type="EMBL" id="TRY78587.1"/>
    </source>
</evidence>
<dbReference type="GO" id="GO:0045944">
    <property type="term" value="P:positive regulation of transcription by RNA polymerase II"/>
    <property type="evidence" value="ECO:0007669"/>
    <property type="project" value="TreeGrafter"/>
</dbReference>
<evidence type="ECO:0000259" key="2">
    <source>
        <dbReference type="PROSITE" id="PS50888"/>
    </source>
</evidence>
<feature type="region of interest" description="Disordered" evidence="1">
    <location>
        <begin position="341"/>
        <end position="368"/>
    </location>
</feature>
<dbReference type="GO" id="GO:0005634">
    <property type="term" value="C:nucleus"/>
    <property type="evidence" value="ECO:0007669"/>
    <property type="project" value="TreeGrafter"/>
</dbReference>
<sequence length="461" mass="49610">MTMSVGEKMDEAEISPTSLPDKCQSLRLKSIRKRIETEKNKHLPRQRKPRERPAPLSKYRRKTANARERQRMQEVNLAFDRLKESIPHHKLNQIDEKKDTKITTLRCAITYINSLSELLQDLGSGKAVSPEYYFTDAQLGLDPDRGSQEKSTGSKGKRGKGKKKQQQQQRGKKTESNKNKRTSVKRSANGRVNKPLSMATPRVKKCAVIPPGILTKAQLNGIPSSSSCLSSLSLSTTMTTVVPANTTTTPATTGPPLSSHLIQLPQVPLAPSQFLNMSSSAGLLTTSTLSPSIPSNLLSKVTMMGPSSATSRGGILTTSAPCSVAVPGSISPVFNPSPGGTLSPVSSFSSPSPTSGRLSSSSPLSTTSSTSLYPMVNDIDALIKLHPGSGGHSHWEWKDTVIEEISDLTPLTGVDCFVSSVNLCPNDYGPVNLQDLLGSLEVVSPNNSIYPGSHHSDVMLK</sequence>
<evidence type="ECO:0000256" key="1">
    <source>
        <dbReference type="SAM" id="MobiDB-lite"/>
    </source>
</evidence>
<organism evidence="3 4">
    <name type="scientific">Tigriopus californicus</name>
    <name type="common">Marine copepod</name>
    <dbReference type="NCBI Taxonomy" id="6832"/>
    <lineage>
        <taxon>Eukaryota</taxon>
        <taxon>Metazoa</taxon>
        <taxon>Ecdysozoa</taxon>
        <taxon>Arthropoda</taxon>
        <taxon>Crustacea</taxon>
        <taxon>Multicrustacea</taxon>
        <taxon>Hexanauplia</taxon>
        <taxon>Copepoda</taxon>
        <taxon>Harpacticoida</taxon>
        <taxon>Harpacticidae</taxon>
        <taxon>Tigriopus</taxon>
    </lineage>
</organism>
<dbReference type="Pfam" id="PF00010">
    <property type="entry name" value="HLH"/>
    <property type="match status" value="1"/>
</dbReference>
<accession>A0A553PLM9</accession>
<dbReference type="PROSITE" id="PS50888">
    <property type="entry name" value="BHLH"/>
    <property type="match status" value="1"/>
</dbReference>
<dbReference type="CDD" id="cd11431">
    <property type="entry name" value="bHLH_TS_taxi_Dei"/>
    <property type="match status" value="1"/>
</dbReference>
<name>A0A553PLM9_TIGCA</name>